<evidence type="ECO:0000256" key="4">
    <source>
        <dbReference type="ARBA" id="ARBA00019114"/>
    </source>
</evidence>
<dbReference type="GO" id="GO:0006260">
    <property type="term" value="P:DNA replication"/>
    <property type="evidence" value="ECO:0007669"/>
    <property type="project" value="UniProtKB-KW"/>
</dbReference>
<evidence type="ECO:0000256" key="10">
    <source>
        <dbReference type="ARBA" id="ARBA00049244"/>
    </source>
</evidence>
<dbReference type="KEGG" id="erl:AOC36_04730"/>
<dbReference type="EC" id="2.7.7.7" evidence="3"/>
<dbReference type="Proteomes" id="UP000063781">
    <property type="component" value="Chromosome"/>
</dbReference>
<dbReference type="SMART" id="SM00481">
    <property type="entry name" value="POLIIIAc"/>
    <property type="match status" value="1"/>
</dbReference>
<keyword evidence="7" id="KW-0235">DNA replication</keyword>
<dbReference type="InterPro" id="IPR003141">
    <property type="entry name" value="Pol/His_phosphatase_N"/>
</dbReference>
<evidence type="ECO:0000256" key="6">
    <source>
        <dbReference type="ARBA" id="ARBA00022695"/>
    </source>
</evidence>
<feature type="domain" description="Polymerase/histidinol phosphatase N-terminal" evidence="11">
    <location>
        <begin position="3"/>
        <end position="70"/>
    </location>
</feature>
<dbReference type="GO" id="GO:0003887">
    <property type="term" value="F:DNA-directed DNA polymerase activity"/>
    <property type="evidence" value="ECO:0007669"/>
    <property type="project" value="UniProtKB-KW"/>
</dbReference>
<dbReference type="OrthoDB" id="9803237at2"/>
<evidence type="ECO:0000313" key="13">
    <source>
        <dbReference type="Proteomes" id="UP000063781"/>
    </source>
</evidence>
<sequence length="1014" mass="115236">MAVHLSVRSHFSLLNGTMSVEDVVLTAKNRGYTSVALTEHHVLFSALDFYNAALKHGIKPIIGLEINIEDYESLLIARNNKGLKLLYRLSYKMSQKKPIEYEDFKDQLEDVFFILYGESGPFDADILQNNWTAIESKLLTIKQACPTFFIGLSHQESRFFKASNQQLRLMASNHDIKCVALPKVYYKDEKDHDIYQALRAIDKGTHLHDSSLSLNPNRWFIPSEKMLELYDTQLVNVTDHIADSCSINLYESKTQLPQFENNHHVSNEVYLSELSKMGLKKRLNNQLSKDYLERLEFELNVITSMRFTDYFLIVYDVIRYAKTNGINVGPGRGSAAGSLVSYSLGITDVDPMKYGLLFERFLNPERITMPDIDIDFPDNRRDEVIAYTKEKYGNSHVAHIITFGTLKAKQSFRDAARVLQISIGKVNQVAKLLENDSLQNTFDKSARLRTVVNGDAQIKAAFELANKLENLPRHVSMHAAGIVLSKGDLIDICPLYQIDEDNQCIQFDMTNIESLGLIKIDYLGIRNLTIIQNVVDEINRTDPSFNLKNIPLDDPQTFKMLQDGDTLGIFQLESDGMKQLLRRMKPMQFTDIVDANALFRPGPMENIPVYIENKANPQKITYIHENLKSITTSTHGVLIYQEQIMEVAKVFAGFSLGKADILRRAMGKKDAGVLESLREDFVNGCLNNGYTQSVAVEIFELIYKFANYGFNKSHSLAYSLISYQMAYLKANYPEIFYTYLLTSSIGSDQKTGQTLDECRRRGLTILPIDINESYDGYTYKQGGIRVPFSVLKGMSQSTAQTIVEEREAYGQFESIFECFARLKEIQLNRKQLESLIDVGAFDSLFDSRSVLRNRLEDLLQYADLVRITDESMRFNFSIVSVPYLAAQKDSSAYRLYGEQSTLGFYLSEHPTTSFKKKHQLPSLVSLKAPMNDIKLVAIVDKVKKHRAKNGKMMAFLSISDDTGTCDAILFPNLYDSVGELVNKGDMVLVQGNMKEQGTIILDKIKIFREPSDLH</sequence>
<dbReference type="PANTHER" id="PTHR32294:SF0">
    <property type="entry name" value="DNA POLYMERASE III SUBUNIT ALPHA"/>
    <property type="match status" value="1"/>
</dbReference>
<name>A0A109UGV0_9FIRM</name>
<evidence type="ECO:0000256" key="8">
    <source>
        <dbReference type="ARBA" id="ARBA00022932"/>
    </source>
</evidence>
<dbReference type="InterPro" id="IPR029460">
    <property type="entry name" value="DNAPol_HHH"/>
</dbReference>
<evidence type="ECO:0000259" key="11">
    <source>
        <dbReference type="SMART" id="SM00481"/>
    </source>
</evidence>
<dbReference type="InterPro" id="IPR016195">
    <property type="entry name" value="Pol/histidinol_Pase-like"/>
</dbReference>
<dbReference type="Pfam" id="PF07733">
    <property type="entry name" value="DNA_pol3_alpha"/>
    <property type="match status" value="1"/>
</dbReference>
<dbReference type="PANTHER" id="PTHR32294">
    <property type="entry name" value="DNA POLYMERASE III SUBUNIT ALPHA"/>
    <property type="match status" value="1"/>
</dbReference>
<dbReference type="InterPro" id="IPR041931">
    <property type="entry name" value="DNA_pol3_alpha_thumb_dom"/>
</dbReference>
<dbReference type="Pfam" id="PF17657">
    <property type="entry name" value="DNA_pol3_finger"/>
    <property type="match status" value="1"/>
</dbReference>
<organism evidence="12 13">
    <name type="scientific">Erysipelothrix larvae</name>
    <dbReference type="NCBI Taxonomy" id="1514105"/>
    <lineage>
        <taxon>Bacteria</taxon>
        <taxon>Bacillati</taxon>
        <taxon>Bacillota</taxon>
        <taxon>Erysipelotrichia</taxon>
        <taxon>Erysipelotrichales</taxon>
        <taxon>Erysipelotrichaceae</taxon>
        <taxon>Erysipelothrix</taxon>
    </lineage>
</organism>
<evidence type="ECO:0000256" key="3">
    <source>
        <dbReference type="ARBA" id="ARBA00012417"/>
    </source>
</evidence>
<gene>
    <name evidence="12" type="ORF">AOC36_04730</name>
</gene>
<dbReference type="EMBL" id="CP013213">
    <property type="protein sequence ID" value="AMC93302.1"/>
    <property type="molecule type" value="Genomic_DNA"/>
</dbReference>
<dbReference type="RefSeq" id="WP_067631939.1">
    <property type="nucleotide sequence ID" value="NZ_CP013213.1"/>
</dbReference>
<dbReference type="CDD" id="cd04485">
    <property type="entry name" value="DnaE_OBF"/>
    <property type="match status" value="1"/>
</dbReference>
<evidence type="ECO:0000313" key="12">
    <source>
        <dbReference type="EMBL" id="AMC93302.1"/>
    </source>
</evidence>
<dbReference type="STRING" id="1514105.AOC36_04730"/>
<comment type="subcellular location">
    <subcellularLocation>
        <location evidence="1">Cytoplasm</location>
    </subcellularLocation>
</comment>
<keyword evidence="6" id="KW-0548">Nucleotidyltransferase</keyword>
<evidence type="ECO:0000256" key="9">
    <source>
        <dbReference type="ARBA" id="ARBA00025611"/>
    </source>
</evidence>
<dbReference type="CDD" id="cd07431">
    <property type="entry name" value="PHP_PolIIIA"/>
    <property type="match status" value="1"/>
</dbReference>
<dbReference type="SUPFAM" id="SSF89550">
    <property type="entry name" value="PHP domain-like"/>
    <property type="match status" value="1"/>
</dbReference>
<dbReference type="Gene3D" id="3.20.20.140">
    <property type="entry name" value="Metal-dependent hydrolases"/>
    <property type="match status" value="1"/>
</dbReference>
<dbReference type="NCBIfam" id="TIGR00594">
    <property type="entry name" value="polc"/>
    <property type="match status" value="1"/>
</dbReference>
<dbReference type="InterPro" id="IPR004805">
    <property type="entry name" value="DnaE2/DnaE/PolC"/>
</dbReference>
<dbReference type="InterPro" id="IPR004013">
    <property type="entry name" value="PHP_dom"/>
</dbReference>
<accession>A0A109UGV0</accession>
<evidence type="ECO:0000256" key="2">
    <source>
        <dbReference type="ARBA" id="ARBA00009496"/>
    </source>
</evidence>
<dbReference type="InterPro" id="IPR040982">
    <property type="entry name" value="DNA_pol3_finger"/>
</dbReference>
<dbReference type="Pfam" id="PF14579">
    <property type="entry name" value="HHH_6"/>
    <property type="match status" value="1"/>
</dbReference>
<dbReference type="Gene3D" id="1.10.150.870">
    <property type="match status" value="1"/>
</dbReference>
<reference evidence="12 13" key="1">
    <citation type="submission" date="2015-10" db="EMBL/GenBank/DDBJ databases">
        <title>Erysipelothrix larvae sp. LV19 isolated from the larval gut of the rhinoceros beetle, Trypoxylus dichotomus.</title>
        <authorList>
            <person name="Lim S."/>
            <person name="Kim B.-C."/>
        </authorList>
    </citation>
    <scope>NUCLEOTIDE SEQUENCE [LARGE SCALE GENOMIC DNA]</scope>
    <source>
        <strain evidence="12 13">LV19</strain>
    </source>
</reference>
<dbReference type="Gene3D" id="1.10.10.1600">
    <property type="entry name" value="Bacterial DNA polymerase III alpha subunit, thumb domain"/>
    <property type="match status" value="1"/>
</dbReference>
<comment type="catalytic activity">
    <reaction evidence="10">
        <text>DNA(n) + a 2'-deoxyribonucleoside 5'-triphosphate = DNA(n+1) + diphosphate</text>
        <dbReference type="Rhea" id="RHEA:22508"/>
        <dbReference type="Rhea" id="RHEA-COMP:17339"/>
        <dbReference type="Rhea" id="RHEA-COMP:17340"/>
        <dbReference type="ChEBI" id="CHEBI:33019"/>
        <dbReference type="ChEBI" id="CHEBI:61560"/>
        <dbReference type="ChEBI" id="CHEBI:173112"/>
        <dbReference type="EC" id="2.7.7.7"/>
    </reaction>
</comment>
<dbReference type="InterPro" id="IPR011708">
    <property type="entry name" value="DNA_pol3_alpha_NTPase_dom"/>
</dbReference>
<evidence type="ECO:0000256" key="5">
    <source>
        <dbReference type="ARBA" id="ARBA00022679"/>
    </source>
</evidence>
<evidence type="ECO:0000256" key="7">
    <source>
        <dbReference type="ARBA" id="ARBA00022705"/>
    </source>
</evidence>
<keyword evidence="5" id="KW-0808">Transferase</keyword>
<keyword evidence="13" id="KW-1185">Reference proteome</keyword>
<dbReference type="GO" id="GO:0008408">
    <property type="term" value="F:3'-5' exonuclease activity"/>
    <property type="evidence" value="ECO:0007669"/>
    <property type="project" value="InterPro"/>
</dbReference>
<dbReference type="AlphaFoldDB" id="A0A109UGV0"/>
<dbReference type="GO" id="GO:0005737">
    <property type="term" value="C:cytoplasm"/>
    <property type="evidence" value="ECO:0007669"/>
    <property type="project" value="UniProtKB-SubCell"/>
</dbReference>
<keyword evidence="8" id="KW-0239">DNA-directed DNA polymerase</keyword>
<dbReference type="InterPro" id="IPR004365">
    <property type="entry name" value="NA-bd_OB_tRNA"/>
</dbReference>
<dbReference type="Pfam" id="PF02811">
    <property type="entry name" value="PHP"/>
    <property type="match status" value="1"/>
</dbReference>
<dbReference type="GO" id="GO:0003676">
    <property type="term" value="F:nucleic acid binding"/>
    <property type="evidence" value="ECO:0007669"/>
    <property type="project" value="InterPro"/>
</dbReference>
<evidence type="ECO:0000256" key="1">
    <source>
        <dbReference type="ARBA" id="ARBA00004496"/>
    </source>
</evidence>
<proteinExistence type="inferred from homology"/>
<protein>
    <recommendedName>
        <fullName evidence="4">DNA polymerase III subunit alpha</fullName>
        <ecNumber evidence="3">2.7.7.7</ecNumber>
    </recommendedName>
</protein>
<dbReference type="NCBIfam" id="NF004226">
    <property type="entry name" value="PRK05673.1"/>
    <property type="match status" value="1"/>
</dbReference>
<dbReference type="Pfam" id="PF01336">
    <property type="entry name" value="tRNA_anti-codon"/>
    <property type="match status" value="1"/>
</dbReference>
<comment type="function">
    <text evidence="9">DNA polymerase III is a complex, multichain enzyme responsible for most of the replicative synthesis in bacteria. This DNA polymerase also exhibits 3' to 5' exonuclease activity. The alpha chain is the DNA polymerase.</text>
</comment>
<comment type="similarity">
    <text evidence="2">Belongs to the DNA polymerase type-C family. DnaE subfamily.</text>
</comment>